<accession>A0A552WXW4</accession>
<dbReference type="GO" id="GO:0030288">
    <property type="term" value="C:outer membrane-bounded periplasmic space"/>
    <property type="evidence" value="ECO:0007669"/>
    <property type="project" value="TreeGrafter"/>
</dbReference>
<proteinExistence type="predicted"/>
<evidence type="ECO:0000313" key="2">
    <source>
        <dbReference type="EMBL" id="TRW47614.1"/>
    </source>
</evidence>
<dbReference type="InterPro" id="IPR006311">
    <property type="entry name" value="TAT_signal"/>
</dbReference>
<dbReference type="PANTHER" id="PTHR30032:SF4">
    <property type="entry name" value="AMIDASE ENHANCER"/>
    <property type="match status" value="1"/>
</dbReference>
<feature type="signal peptide" evidence="1">
    <location>
        <begin position="1"/>
        <end position="28"/>
    </location>
</feature>
<name>A0A552WXW4_9MICO</name>
<keyword evidence="3" id="KW-1185">Reference proteome</keyword>
<evidence type="ECO:0000256" key="1">
    <source>
        <dbReference type="SAM" id="SignalP"/>
    </source>
</evidence>
<dbReference type="PROSITE" id="PS51318">
    <property type="entry name" value="TAT"/>
    <property type="match status" value="1"/>
</dbReference>
<sequence length="535" mass="53343">MTKHIRRTSLAATAALAVVLAGATGASAADTVDRLGGQDRIDTAIAASKDIYPDTETNNSKVSYVVVARYDVYADALAATPLAEVAGNAPILLTQPGKGLDARVLAEIKRLNTENGDATLRVIIAGSEKGAVSAAAEQELITAVGSANVFRVGGKDRYETATLIADVIKTGKIGSTTLTGVRAIPTPKVYLARGDDFADALAAGAAAAQQGGVVLLTKGDSLEFFTGDYFNNNAVASANVTAVGGSAVKAAGTKAGVKLSGVDRYETAKLVAETFSSGSRANAALASGQDFPDAVVAGAWAAANDAPVLLTKAAETSPFTTVYLTANGAADVTVFGLAGAVTKGVEDAVKATLGATPVSGVFATSTSDATRTLTVKSTPSAKLTVTTKAGAVVASQTADTDEETIVTFKSGVPAGEVLILSAVATNGAETAVFIEAPVVLSADAAKVLTTATKITGKATPGAKVTIAGTNVAWVKNATVTAATNGVYTFEVADAEEAPIVEGTYTISATLEGAPNAIPVSVTAAKPAPAEGGTGA</sequence>
<evidence type="ECO:0000313" key="3">
    <source>
        <dbReference type="Proteomes" id="UP000318693"/>
    </source>
</evidence>
<organism evidence="2 3">
    <name type="scientific">Georgenia yuyongxinii</name>
    <dbReference type="NCBI Taxonomy" id="2589797"/>
    <lineage>
        <taxon>Bacteria</taxon>
        <taxon>Bacillati</taxon>
        <taxon>Actinomycetota</taxon>
        <taxon>Actinomycetes</taxon>
        <taxon>Micrococcales</taxon>
        <taxon>Bogoriellaceae</taxon>
        <taxon>Georgenia</taxon>
    </lineage>
</organism>
<keyword evidence="1" id="KW-0732">Signal</keyword>
<dbReference type="Pfam" id="PF04122">
    <property type="entry name" value="CW_binding_2"/>
    <property type="match status" value="3"/>
</dbReference>
<dbReference type="EMBL" id="VJXR01000001">
    <property type="protein sequence ID" value="TRW47614.1"/>
    <property type="molecule type" value="Genomic_DNA"/>
</dbReference>
<protein>
    <submittedName>
        <fullName evidence="2">Cell wall-binding repeat-containing protein</fullName>
    </submittedName>
</protein>
<dbReference type="InterPro" id="IPR007253">
    <property type="entry name" value="Cell_wall-bd_2"/>
</dbReference>
<dbReference type="Proteomes" id="UP000318693">
    <property type="component" value="Unassembled WGS sequence"/>
</dbReference>
<dbReference type="AlphaFoldDB" id="A0A552WXW4"/>
<comment type="caution">
    <text evidence="2">The sequence shown here is derived from an EMBL/GenBank/DDBJ whole genome shotgun (WGS) entry which is preliminary data.</text>
</comment>
<reference evidence="2 3" key="1">
    <citation type="submission" date="2019-07" db="EMBL/GenBank/DDBJ databases">
        <title>Georgenia wutianyii sp. nov. and Georgenia *** sp. nov. isolated from plateau pika (Ochotona curzoniae) in the Qinghai-Tibet plateau of China.</title>
        <authorList>
            <person name="Tian Z."/>
        </authorList>
    </citation>
    <scope>NUCLEOTIDE SEQUENCE [LARGE SCALE GENOMIC DNA]</scope>
    <source>
        <strain evidence="2 3">Z446</strain>
    </source>
</reference>
<dbReference type="RefSeq" id="WP_143416568.1">
    <property type="nucleotide sequence ID" value="NZ_VJXR01000001.1"/>
</dbReference>
<gene>
    <name evidence="2" type="ORF">FJ693_00455</name>
</gene>
<dbReference type="PANTHER" id="PTHR30032">
    <property type="entry name" value="N-ACETYLMURAMOYL-L-ALANINE AMIDASE-RELATED"/>
    <property type="match status" value="1"/>
</dbReference>
<dbReference type="InterPro" id="IPR051922">
    <property type="entry name" value="Bact_Sporulation_Assoc"/>
</dbReference>
<dbReference type="Gene3D" id="3.40.50.12090">
    <property type="match status" value="2"/>
</dbReference>
<feature type="chain" id="PRO_5021947212" evidence="1">
    <location>
        <begin position="29"/>
        <end position="535"/>
    </location>
</feature>